<dbReference type="AlphaFoldDB" id="A0A9Q9UCS9"/>
<evidence type="ECO:0000313" key="4">
    <source>
        <dbReference type="Proteomes" id="UP000760494"/>
    </source>
</evidence>
<sequence>MNESQQGKRRPQEQEESNRAKKRQTKAPKVPPRDAALEAARECLEARPIYSRGRLSDHMRPDPAVEFATSNPEVEAEAMALFDAAQSKVDFERFRPQEGINNPTINDFRSLWKVCLRVFDWSPVMLISPLQGLKYRSVARRAQKSGSTPVLGASEPPGDPNQADSAENLEQPQASKGNMPSEVIFPPDFSRILTALIVHPCWRYDHVPFILALQYTVKSRVDNREPWPCSDLLYYTESLRVLRSMFDEPDREPIGITEMLNAVQNSQAEDDRSTFLRFLHFLGGKVKSTPSDVSQPQTYLGVDALPVTIRDLRFLTAAVTEFDWGQDSWNCSPDEVWKAYRSERGLGRDEIPDTNADTKRYTLRSLYDVYRGIASRRRGSRVGASLLQAPQQGVVGDCQEDIAHEEGADIPMEVDIPIDDRLQPPPEDTMETSTGNVSDVPRQSTPFYQKTREREPRRKALVDGEETEDEEEDLQRNQRSDNLPNERQVMQGARRRDRIDSGMMSGQSFAPSYSPYTATTSFPSQPHRLMPLTPVASGMTLSQRLNMDEEILESRFLRSETNIKTLKDENNRILNTQKSHSEAISNLQRRIELQARQPNEPESGNFTETNQELTVLENENSSLVQRNQGLQDRIDQMVKDAKEQSEKMKALEAEKSTLLATMTEKEQSFQAEISRTSAQQTELSDKVKRLEKEKLCLLGIVSQKEKSLAIELEKVRSLEAQLNSGNDTQEAQEEVEQQTEGARQPPIRLPEMMDQWSEEESDVDASVHGGLLGSWRTRNSVVEAFSDRDPQLRRLGQRNY</sequence>
<feature type="compositionally biased region" description="Basic and acidic residues" evidence="2">
    <location>
        <begin position="450"/>
        <end position="462"/>
    </location>
</feature>
<protein>
    <submittedName>
        <fullName evidence="3">Uncharacterized protein</fullName>
    </submittedName>
</protein>
<gene>
    <name evidence="3" type="ORF">C2S_1780</name>
</gene>
<dbReference type="Proteomes" id="UP000760494">
    <property type="component" value="Unassembled WGS sequence"/>
</dbReference>
<name>A0A9Q9UCS9_FUSFU</name>
<comment type="caution">
    <text evidence="3">The sequence shown here is derived from an EMBL/GenBank/DDBJ whole genome shotgun (WGS) entry which is preliminary data.</text>
</comment>
<dbReference type="EMBL" id="CABFJX010000374">
    <property type="protein sequence ID" value="VTT74595.1"/>
    <property type="molecule type" value="Genomic_DNA"/>
</dbReference>
<feature type="region of interest" description="Disordered" evidence="2">
    <location>
        <begin position="407"/>
        <end position="495"/>
    </location>
</feature>
<feature type="region of interest" description="Disordered" evidence="2">
    <location>
        <begin position="1"/>
        <end position="37"/>
    </location>
</feature>
<feature type="compositionally biased region" description="Acidic residues" evidence="2">
    <location>
        <begin position="463"/>
        <end position="473"/>
    </location>
</feature>
<organism evidence="3 4">
    <name type="scientific">Fusarium fujikuroi</name>
    <name type="common">Bakanae and foot rot disease fungus</name>
    <name type="synonym">Gibberella fujikuroi</name>
    <dbReference type="NCBI Taxonomy" id="5127"/>
    <lineage>
        <taxon>Eukaryota</taxon>
        <taxon>Fungi</taxon>
        <taxon>Dikarya</taxon>
        <taxon>Ascomycota</taxon>
        <taxon>Pezizomycotina</taxon>
        <taxon>Sordariomycetes</taxon>
        <taxon>Hypocreomycetidae</taxon>
        <taxon>Hypocreales</taxon>
        <taxon>Nectriaceae</taxon>
        <taxon>Fusarium</taxon>
        <taxon>Fusarium fujikuroi species complex</taxon>
    </lineage>
</organism>
<feature type="region of interest" description="Disordered" evidence="2">
    <location>
        <begin position="146"/>
        <end position="180"/>
    </location>
</feature>
<evidence type="ECO:0000313" key="3">
    <source>
        <dbReference type="EMBL" id="VTT74595.1"/>
    </source>
</evidence>
<feature type="coiled-coil region" evidence="1">
    <location>
        <begin position="613"/>
        <end position="721"/>
    </location>
</feature>
<feature type="region of interest" description="Disordered" evidence="2">
    <location>
        <begin position="721"/>
        <end position="763"/>
    </location>
</feature>
<feature type="compositionally biased region" description="Polar residues" evidence="2">
    <location>
        <begin position="162"/>
        <end position="178"/>
    </location>
</feature>
<evidence type="ECO:0000256" key="2">
    <source>
        <dbReference type="SAM" id="MobiDB-lite"/>
    </source>
</evidence>
<accession>A0A9Q9UCS9</accession>
<feature type="compositionally biased region" description="Polar residues" evidence="2">
    <location>
        <begin position="507"/>
        <end position="524"/>
    </location>
</feature>
<feature type="region of interest" description="Disordered" evidence="2">
    <location>
        <begin position="507"/>
        <end position="527"/>
    </location>
</feature>
<feature type="compositionally biased region" description="Polar residues" evidence="2">
    <location>
        <begin position="431"/>
        <end position="448"/>
    </location>
</feature>
<keyword evidence="1" id="KW-0175">Coiled coil</keyword>
<proteinExistence type="predicted"/>
<reference evidence="3" key="1">
    <citation type="submission" date="2019-05" db="EMBL/GenBank/DDBJ databases">
        <authorList>
            <person name="Piombo E."/>
        </authorList>
    </citation>
    <scope>NUCLEOTIDE SEQUENCE</scope>
    <source>
        <strain evidence="3">C2S</strain>
    </source>
</reference>
<feature type="compositionally biased region" description="Basic and acidic residues" evidence="2">
    <location>
        <begin position="10"/>
        <end position="19"/>
    </location>
</feature>
<evidence type="ECO:0000256" key="1">
    <source>
        <dbReference type="SAM" id="Coils"/>
    </source>
</evidence>